<feature type="signal peptide" evidence="1">
    <location>
        <begin position="1"/>
        <end position="22"/>
    </location>
</feature>
<reference evidence="3" key="1">
    <citation type="submission" date="2016-03" db="EMBL/GenBank/DDBJ databases">
        <authorList>
            <person name="Ploux O."/>
        </authorList>
    </citation>
    <scope>NUCLEOTIDE SEQUENCE [LARGE SCALE GENOMIC DNA]</scope>
    <source>
        <strain evidence="3">UK7</strain>
    </source>
</reference>
<feature type="chain" id="PRO_5009446595" evidence="1">
    <location>
        <begin position="23"/>
        <end position="197"/>
    </location>
</feature>
<dbReference type="InParanoid" id="A0A1E1L0A9"/>
<name>A0A1E1L0A9_9HELO</name>
<protein>
    <submittedName>
        <fullName evidence="2">Uncharacterized protein</fullName>
    </submittedName>
</protein>
<keyword evidence="1" id="KW-0732">Signal</keyword>
<dbReference type="EMBL" id="FJUW01000030">
    <property type="protein sequence ID" value="CZT03942.1"/>
    <property type="molecule type" value="Genomic_DNA"/>
</dbReference>
<evidence type="ECO:0000313" key="3">
    <source>
        <dbReference type="Proteomes" id="UP000178129"/>
    </source>
</evidence>
<sequence>MYNPLVLLPLFGAFALASPLKANSKELTDSPAVLLARGPNWIPGLPSIPGQSSPPKWAQNADDTCKVKTIYGPYTLKVPTLGFGQGEEYYAEKISDILCITGHGPNDDPLGSNRKPGVELDYIVTKHLTLSFSTSIWYHTIPGGYQPTNCATTVTVTKGLPDFPTEMPLLPKPIPHMGQMGVPAMPAPTHKATYYEA</sequence>
<dbReference type="Proteomes" id="UP000178129">
    <property type="component" value="Unassembled WGS sequence"/>
</dbReference>
<gene>
    <name evidence="2" type="ORF">RCO7_05601</name>
</gene>
<proteinExistence type="predicted"/>
<accession>A0A1E1L0A9</accession>
<comment type="caution">
    <text evidence="2">The sequence shown here is derived from an EMBL/GenBank/DDBJ whole genome shotgun (WGS) entry which is preliminary data.</text>
</comment>
<dbReference type="AlphaFoldDB" id="A0A1E1L0A9"/>
<evidence type="ECO:0000256" key="1">
    <source>
        <dbReference type="SAM" id="SignalP"/>
    </source>
</evidence>
<organism evidence="2 3">
    <name type="scientific">Rhynchosporium graminicola</name>
    <dbReference type="NCBI Taxonomy" id="2792576"/>
    <lineage>
        <taxon>Eukaryota</taxon>
        <taxon>Fungi</taxon>
        <taxon>Dikarya</taxon>
        <taxon>Ascomycota</taxon>
        <taxon>Pezizomycotina</taxon>
        <taxon>Leotiomycetes</taxon>
        <taxon>Helotiales</taxon>
        <taxon>Ploettnerulaceae</taxon>
        <taxon>Rhynchosporium</taxon>
    </lineage>
</organism>
<evidence type="ECO:0000313" key="2">
    <source>
        <dbReference type="EMBL" id="CZT03942.1"/>
    </source>
</evidence>
<keyword evidence="3" id="KW-1185">Reference proteome</keyword>